<accession>A0A9J6EPT5</accession>
<sequence>MIRSRLSIVEGLDDFMRLTGVVKERVTCAPPVGDGGMQLQDLGNDCWRLVQSDKRAQVIPRRNAMDKLSQGAHEEKGDAGSTVCIKANRFRPQCTAYSGQACQINNSLPLCNELLIDSGLKLRPQRGGWLNLASIPHSRMTRAEPDSYRSTPFLRWLLKTHACISSLQLSDDSLRSHSRIVLRELPDDCRLRNLTLDLFPDGHTDAYLQTHLPRLRNLEALSCSTRRDCRDAMAAVSALLRTTKRLKCLVLRGSFGFTQPPKMLIDALAANSTLKWFDLATYWETNMPPGPLGEYVRSNGFLTSLTVSGLDADRETLLLEEALIRNHTLSTLEVLNVCGGQRTASFITGLLAKCSNLRKFYVGWTRNMYTRVSEATVTGCAEALAENQTLEDLTLPYGLWHSINWITFFSLLPRNRCLKKLTVTTLQYAEDCSTFPPVLEALALAKPLAHVSFGHYMHGMGVDLLRYSAFSSIGLCGEENVQVDALQRLPALDHFTSLTVDVSEAGKRLFSALAKYVRETTVLQELKLVVTSRLAPDNTASYTCWTLLFESIEYISRVQFLENTGLGDATFFVWTLSESISHNYGLLKVDLNGANVESEVKRCLFAIRKRTQRNRDILERAAAFIKIAPLDRHTATAFEKVARNPALTRELAKKENITTAEVAGMLRSHLRSVEGLHDFMRLTGVVKKSVKCVPPADDCGMQLHDLNEDSWRLVRRYLSFDDVKYFSIAIEDASTSS</sequence>
<comment type="caution">
    <text evidence="1">The sequence shown here is derived from an EMBL/GenBank/DDBJ whole genome shotgun (WGS) entry which is preliminary data.</text>
</comment>
<evidence type="ECO:0000313" key="2">
    <source>
        <dbReference type="Proteomes" id="UP000821866"/>
    </source>
</evidence>
<dbReference type="InterPro" id="IPR032675">
    <property type="entry name" value="LRR_dom_sf"/>
</dbReference>
<dbReference type="Proteomes" id="UP000821866">
    <property type="component" value="Chromosome 10"/>
</dbReference>
<evidence type="ECO:0008006" key="3">
    <source>
        <dbReference type="Google" id="ProtNLM"/>
    </source>
</evidence>
<dbReference type="VEuPathDB" id="VectorBase:LOC119162424"/>
<proteinExistence type="predicted"/>
<gene>
    <name evidence="1" type="ORF">HPB51_000328</name>
</gene>
<dbReference type="EMBL" id="JABSTU010000002">
    <property type="protein sequence ID" value="KAH8036409.1"/>
    <property type="molecule type" value="Genomic_DNA"/>
</dbReference>
<dbReference type="PANTHER" id="PTHR47679:SF2">
    <property type="entry name" value="C-TERMINAL OF ROC (COR) DOMAIN-CONTAINING PROTEIN"/>
    <property type="match status" value="1"/>
</dbReference>
<organism evidence="1 2">
    <name type="scientific">Rhipicephalus microplus</name>
    <name type="common">Cattle tick</name>
    <name type="synonym">Boophilus microplus</name>
    <dbReference type="NCBI Taxonomy" id="6941"/>
    <lineage>
        <taxon>Eukaryota</taxon>
        <taxon>Metazoa</taxon>
        <taxon>Ecdysozoa</taxon>
        <taxon>Arthropoda</taxon>
        <taxon>Chelicerata</taxon>
        <taxon>Arachnida</taxon>
        <taxon>Acari</taxon>
        <taxon>Parasitiformes</taxon>
        <taxon>Ixodida</taxon>
        <taxon>Ixodoidea</taxon>
        <taxon>Ixodidae</taxon>
        <taxon>Rhipicephalinae</taxon>
        <taxon>Rhipicephalus</taxon>
        <taxon>Boophilus</taxon>
    </lineage>
</organism>
<dbReference type="PANTHER" id="PTHR47679">
    <property type="entry name" value="PROTEIN TORNADO 1"/>
    <property type="match status" value="1"/>
</dbReference>
<name>A0A9J6EPT5_RHIMP</name>
<evidence type="ECO:0000313" key="1">
    <source>
        <dbReference type="EMBL" id="KAH8036409.1"/>
    </source>
</evidence>
<dbReference type="Gene3D" id="3.80.10.10">
    <property type="entry name" value="Ribonuclease Inhibitor"/>
    <property type="match status" value="1"/>
</dbReference>
<reference evidence="1" key="2">
    <citation type="submission" date="2021-09" db="EMBL/GenBank/DDBJ databases">
        <authorList>
            <person name="Jia N."/>
            <person name="Wang J."/>
            <person name="Shi W."/>
            <person name="Du L."/>
            <person name="Sun Y."/>
            <person name="Zhan W."/>
            <person name="Jiang J."/>
            <person name="Wang Q."/>
            <person name="Zhang B."/>
            <person name="Ji P."/>
            <person name="Sakyi L.B."/>
            <person name="Cui X."/>
            <person name="Yuan T."/>
            <person name="Jiang B."/>
            <person name="Yang W."/>
            <person name="Lam T.T.-Y."/>
            <person name="Chang Q."/>
            <person name="Ding S."/>
            <person name="Wang X."/>
            <person name="Zhu J."/>
            <person name="Ruan X."/>
            <person name="Zhao L."/>
            <person name="Wei J."/>
            <person name="Que T."/>
            <person name="Du C."/>
            <person name="Cheng J."/>
            <person name="Dai P."/>
            <person name="Han X."/>
            <person name="Huang E."/>
            <person name="Gao Y."/>
            <person name="Liu J."/>
            <person name="Shao H."/>
            <person name="Ye R."/>
            <person name="Li L."/>
            <person name="Wei W."/>
            <person name="Wang X."/>
            <person name="Wang C."/>
            <person name="Huo Q."/>
            <person name="Li W."/>
            <person name="Guo W."/>
            <person name="Chen H."/>
            <person name="Chen S."/>
            <person name="Zhou L."/>
            <person name="Zhou L."/>
            <person name="Ni X."/>
            <person name="Tian J."/>
            <person name="Zhou Y."/>
            <person name="Sheng Y."/>
            <person name="Liu T."/>
            <person name="Pan Y."/>
            <person name="Xia L."/>
            <person name="Li J."/>
            <person name="Zhao F."/>
            <person name="Cao W."/>
        </authorList>
    </citation>
    <scope>NUCLEOTIDE SEQUENCE</scope>
    <source>
        <strain evidence="1">Rmic-2018</strain>
        <tissue evidence="1">Larvae</tissue>
    </source>
</reference>
<dbReference type="SUPFAM" id="SSF52047">
    <property type="entry name" value="RNI-like"/>
    <property type="match status" value="1"/>
</dbReference>
<keyword evidence="2" id="KW-1185">Reference proteome</keyword>
<reference evidence="1" key="1">
    <citation type="journal article" date="2020" name="Cell">
        <title>Large-Scale Comparative Analyses of Tick Genomes Elucidate Their Genetic Diversity and Vector Capacities.</title>
        <authorList>
            <consortium name="Tick Genome and Microbiome Consortium (TIGMIC)"/>
            <person name="Jia N."/>
            <person name="Wang J."/>
            <person name="Shi W."/>
            <person name="Du L."/>
            <person name="Sun Y."/>
            <person name="Zhan W."/>
            <person name="Jiang J.F."/>
            <person name="Wang Q."/>
            <person name="Zhang B."/>
            <person name="Ji P."/>
            <person name="Bell-Sakyi L."/>
            <person name="Cui X.M."/>
            <person name="Yuan T.T."/>
            <person name="Jiang B.G."/>
            <person name="Yang W.F."/>
            <person name="Lam T.T."/>
            <person name="Chang Q.C."/>
            <person name="Ding S.J."/>
            <person name="Wang X.J."/>
            <person name="Zhu J.G."/>
            <person name="Ruan X.D."/>
            <person name="Zhao L."/>
            <person name="Wei J.T."/>
            <person name="Ye R.Z."/>
            <person name="Que T.C."/>
            <person name="Du C.H."/>
            <person name="Zhou Y.H."/>
            <person name="Cheng J.X."/>
            <person name="Dai P.F."/>
            <person name="Guo W.B."/>
            <person name="Han X.H."/>
            <person name="Huang E.J."/>
            <person name="Li L.F."/>
            <person name="Wei W."/>
            <person name="Gao Y.C."/>
            <person name="Liu J.Z."/>
            <person name="Shao H.Z."/>
            <person name="Wang X."/>
            <person name="Wang C.C."/>
            <person name="Yang T.C."/>
            <person name="Huo Q.B."/>
            <person name="Li W."/>
            <person name="Chen H.Y."/>
            <person name="Chen S.E."/>
            <person name="Zhou L.G."/>
            <person name="Ni X.B."/>
            <person name="Tian J.H."/>
            <person name="Sheng Y."/>
            <person name="Liu T."/>
            <person name="Pan Y.S."/>
            <person name="Xia L.Y."/>
            <person name="Li J."/>
            <person name="Zhao F."/>
            <person name="Cao W.C."/>
        </authorList>
    </citation>
    <scope>NUCLEOTIDE SEQUENCE</scope>
    <source>
        <strain evidence="1">Rmic-2018</strain>
    </source>
</reference>
<protein>
    <recommendedName>
        <fullName evidence="3">Nlr family card domain protein</fullName>
    </recommendedName>
</protein>
<dbReference type="AlphaFoldDB" id="A0A9J6EPT5"/>